<evidence type="ECO:0000256" key="3">
    <source>
        <dbReference type="ARBA" id="ARBA00022448"/>
    </source>
</evidence>
<dbReference type="OrthoDB" id="9814202at2"/>
<evidence type="ECO:0000256" key="9">
    <source>
        <dbReference type="SAM" id="SignalP"/>
    </source>
</evidence>
<evidence type="ECO:0000256" key="6">
    <source>
        <dbReference type="ARBA" id="ARBA00023136"/>
    </source>
</evidence>
<feature type="transmembrane region" description="Helical" evidence="8">
    <location>
        <begin position="74"/>
        <end position="97"/>
    </location>
</feature>
<dbReference type="EMBL" id="AP018907">
    <property type="protein sequence ID" value="BBF93753.1"/>
    <property type="molecule type" value="Genomic_DNA"/>
</dbReference>
<evidence type="ECO:0000313" key="12">
    <source>
        <dbReference type="Proteomes" id="UP000266934"/>
    </source>
</evidence>
<dbReference type="InterPro" id="IPR024041">
    <property type="entry name" value="NH4_transpt_AmtB-like_dom"/>
</dbReference>
<dbReference type="AlphaFoldDB" id="A0A348G2H0"/>
<keyword evidence="5 8" id="KW-1133">Transmembrane helix</keyword>
<feature type="transmembrane region" description="Helical" evidence="8">
    <location>
        <begin position="314"/>
        <end position="332"/>
    </location>
</feature>
<feature type="signal peptide" evidence="9">
    <location>
        <begin position="1"/>
        <end position="31"/>
    </location>
</feature>
<evidence type="ECO:0000256" key="4">
    <source>
        <dbReference type="ARBA" id="ARBA00022692"/>
    </source>
</evidence>
<evidence type="ECO:0000259" key="10">
    <source>
        <dbReference type="Pfam" id="PF00909"/>
    </source>
</evidence>
<dbReference type="InterPro" id="IPR018047">
    <property type="entry name" value="Ammonium_transpt_CS"/>
</dbReference>
<feature type="transmembrane region" description="Helical" evidence="8">
    <location>
        <begin position="344"/>
        <end position="369"/>
    </location>
</feature>
<evidence type="ECO:0000256" key="7">
    <source>
        <dbReference type="ARBA" id="ARBA00023177"/>
    </source>
</evidence>
<evidence type="ECO:0000313" key="11">
    <source>
        <dbReference type="EMBL" id="BBF93753.1"/>
    </source>
</evidence>
<reference evidence="11 12" key="1">
    <citation type="submission" date="2018-08" db="EMBL/GenBank/DDBJ databases">
        <title>Complete genome sequencing of Blastochloris tepida GI.</title>
        <authorList>
            <person name="Tsukatani Y."/>
            <person name="Mori H."/>
        </authorList>
    </citation>
    <scope>NUCLEOTIDE SEQUENCE [LARGE SCALE GENOMIC DNA]</scope>
    <source>
        <strain evidence="11 12">GI</strain>
    </source>
</reference>
<evidence type="ECO:0000256" key="1">
    <source>
        <dbReference type="ARBA" id="ARBA00004141"/>
    </source>
</evidence>
<evidence type="ECO:0000256" key="8">
    <source>
        <dbReference type="RuleBase" id="RU362002"/>
    </source>
</evidence>
<dbReference type="GO" id="GO:0008519">
    <property type="term" value="F:ammonium channel activity"/>
    <property type="evidence" value="ECO:0007669"/>
    <property type="project" value="InterPro"/>
</dbReference>
<feature type="transmembrane region" description="Helical" evidence="8">
    <location>
        <begin position="381"/>
        <end position="406"/>
    </location>
</feature>
<feature type="transmembrane region" description="Helical" evidence="8">
    <location>
        <begin position="289"/>
        <end position="308"/>
    </location>
</feature>
<dbReference type="PROSITE" id="PS01219">
    <property type="entry name" value="AMMONIUM_TRANSP"/>
    <property type="match status" value="1"/>
</dbReference>
<keyword evidence="3 8" id="KW-0813">Transport</keyword>
<dbReference type="RefSeq" id="WP_126400930.1">
    <property type="nucleotide sequence ID" value="NZ_AP018907.1"/>
</dbReference>
<dbReference type="PANTHER" id="PTHR43029:SF10">
    <property type="entry name" value="AMMONIUM TRANSPORTER MEP2"/>
    <property type="match status" value="1"/>
</dbReference>
<dbReference type="InterPro" id="IPR001905">
    <property type="entry name" value="Ammonium_transpt"/>
</dbReference>
<dbReference type="NCBIfam" id="TIGR00836">
    <property type="entry name" value="amt"/>
    <property type="match status" value="1"/>
</dbReference>
<evidence type="ECO:0000256" key="2">
    <source>
        <dbReference type="ARBA" id="ARBA00005887"/>
    </source>
</evidence>
<evidence type="ECO:0000256" key="5">
    <source>
        <dbReference type="ARBA" id="ARBA00022989"/>
    </source>
</evidence>
<feature type="transmembrane region" description="Helical" evidence="8">
    <location>
        <begin position="191"/>
        <end position="213"/>
    </location>
</feature>
<dbReference type="Gene3D" id="1.10.3430.10">
    <property type="entry name" value="Ammonium transporter AmtB like domains"/>
    <property type="match status" value="1"/>
</dbReference>
<keyword evidence="4 8" id="KW-0812">Transmembrane</keyword>
<organism evidence="11 12">
    <name type="scientific">Blastochloris tepida</name>
    <dbReference type="NCBI Taxonomy" id="2233851"/>
    <lineage>
        <taxon>Bacteria</taxon>
        <taxon>Pseudomonadati</taxon>
        <taxon>Pseudomonadota</taxon>
        <taxon>Alphaproteobacteria</taxon>
        <taxon>Hyphomicrobiales</taxon>
        <taxon>Blastochloridaceae</taxon>
        <taxon>Blastochloris</taxon>
    </lineage>
</organism>
<proteinExistence type="inferred from homology"/>
<sequence length="436" mass="44624">MPTKTSILRHRLGFTAALALAGVFAAGPAFAESGDAAGHVAWILTSSVLVLFMTLPGLALFYGGLLHAKNLLSIMMQCFAICCVVSLLWVAVGYSLAFDGDGALIGGLHRMFLAGASGTFGTTPLPETAFALFQMTFAVITPALIVGAFAERVNFAFVIAFSALWLLGVYVPVAHWMWGGGWLAAMGALDFAGGIVVHTTAGVSALVLAIMVGRRRGFPHGLTPPHSPGLTMTGAGMLWVGWFGFNGGSALAADGAAASAIVATHLAASAGAMTWIVAEWMKAGKPTSIGIATGCIAGLATITPMAGFVGPAGAMLVGFAAGLVCYAATLFVKHRLEIDDSLDVFAVHGCGGMLGSILLPVFALTAFGGTGASDGKLFGMLGLQALAVLVTLVWSALATVVIAWLLGFVTPLRVGAEEEYAGLDLATHGERAYENA</sequence>
<dbReference type="Pfam" id="PF00909">
    <property type="entry name" value="Ammonium_transp"/>
    <property type="match status" value="1"/>
</dbReference>
<keyword evidence="9" id="KW-0732">Signal</keyword>
<name>A0A348G2H0_9HYPH</name>
<keyword evidence="7 8" id="KW-0924">Ammonia transport</keyword>
<feature type="transmembrane region" description="Helical" evidence="8">
    <location>
        <begin position="225"/>
        <end position="245"/>
    </location>
</feature>
<accession>A0A348G2H0</accession>
<feature type="transmembrane region" description="Helical" evidence="8">
    <location>
        <begin position="41"/>
        <end position="62"/>
    </location>
</feature>
<comment type="similarity">
    <text evidence="2 8">Belongs to the ammonia transporter channel (TC 1.A.11.2) family.</text>
</comment>
<dbReference type="SUPFAM" id="SSF111352">
    <property type="entry name" value="Ammonium transporter"/>
    <property type="match status" value="1"/>
</dbReference>
<feature type="domain" description="Ammonium transporter AmtB-like" evidence="10">
    <location>
        <begin position="41"/>
        <end position="433"/>
    </location>
</feature>
<keyword evidence="6 8" id="KW-0472">Membrane</keyword>
<feature type="chain" id="PRO_5016724225" description="Ammonium transporter" evidence="9">
    <location>
        <begin position="32"/>
        <end position="436"/>
    </location>
</feature>
<comment type="subcellular location">
    <subcellularLocation>
        <location evidence="8">Cell membrane</location>
        <topology evidence="8">Multi-pass membrane protein</topology>
    </subcellularLocation>
    <subcellularLocation>
        <location evidence="1">Membrane</location>
        <topology evidence="1">Multi-pass membrane protein</topology>
    </subcellularLocation>
</comment>
<feature type="transmembrane region" description="Helical" evidence="8">
    <location>
        <begin position="157"/>
        <end position="179"/>
    </location>
</feature>
<gene>
    <name evidence="11" type="ORF">BLTE_24380</name>
</gene>
<dbReference type="PANTHER" id="PTHR43029">
    <property type="entry name" value="AMMONIUM TRANSPORTER MEP2"/>
    <property type="match status" value="1"/>
</dbReference>
<keyword evidence="12" id="KW-1185">Reference proteome</keyword>
<dbReference type="Proteomes" id="UP000266934">
    <property type="component" value="Chromosome"/>
</dbReference>
<feature type="transmembrane region" description="Helical" evidence="8">
    <location>
        <begin position="257"/>
        <end position="277"/>
    </location>
</feature>
<feature type="transmembrane region" description="Helical" evidence="8">
    <location>
        <begin position="129"/>
        <end position="150"/>
    </location>
</feature>
<dbReference type="GO" id="GO:0005886">
    <property type="term" value="C:plasma membrane"/>
    <property type="evidence" value="ECO:0007669"/>
    <property type="project" value="UniProtKB-SubCell"/>
</dbReference>
<dbReference type="InterPro" id="IPR029020">
    <property type="entry name" value="Ammonium/urea_transptr"/>
</dbReference>
<protein>
    <recommendedName>
        <fullName evidence="8">Ammonium transporter</fullName>
    </recommendedName>
</protein>
<dbReference type="KEGG" id="blag:BLTE_24380"/>